<feature type="compositionally biased region" description="Low complexity" evidence="2">
    <location>
        <begin position="315"/>
        <end position="325"/>
    </location>
</feature>
<evidence type="ECO:0000313" key="3">
    <source>
        <dbReference type="EMBL" id="PFH34514.1"/>
    </source>
</evidence>
<dbReference type="GeneID" id="40311473"/>
<keyword evidence="1" id="KW-0175">Coiled coil</keyword>
<organism evidence="3 4">
    <name type="scientific">Besnoitia besnoiti</name>
    <name type="common">Apicomplexan protozoan</name>
    <dbReference type="NCBI Taxonomy" id="94643"/>
    <lineage>
        <taxon>Eukaryota</taxon>
        <taxon>Sar</taxon>
        <taxon>Alveolata</taxon>
        <taxon>Apicomplexa</taxon>
        <taxon>Conoidasida</taxon>
        <taxon>Coccidia</taxon>
        <taxon>Eucoccidiorida</taxon>
        <taxon>Eimeriorina</taxon>
        <taxon>Sarcocystidae</taxon>
        <taxon>Besnoitia</taxon>
    </lineage>
</organism>
<dbReference type="OrthoDB" id="333498at2759"/>
<dbReference type="Proteomes" id="UP000224006">
    <property type="component" value="Chromosome VI"/>
</dbReference>
<dbReference type="RefSeq" id="XP_029218523.1">
    <property type="nucleotide sequence ID" value="XM_029364940.1"/>
</dbReference>
<feature type="region of interest" description="Disordered" evidence="2">
    <location>
        <begin position="191"/>
        <end position="450"/>
    </location>
</feature>
<feature type="compositionally biased region" description="Low complexity" evidence="2">
    <location>
        <begin position="200"/>
        <end position="210"/>
    </location>
</feature>
<comment type="caution">
    <text evidence="3">The sequence shown here is derived from an EMBL/GenBank/DDBJ whole genome shotgun (WGS) entry which is preliminary data.</text>
</comment>
<dbReference type="VEuPathDB" id="ToxoDB:BESB_065460"/>
<reference evidence="3 4" key="1">
    <citation type="submission" date="2017-09" db="EMBL/GenBank/DDBJ databases">
        <title>Genome sequencing of Besnoitia besnoiti strain Bb-Ger1.</title>
        <authorList>
            <person name="Schares G."/>
            <person name="Venepally P."/>
            <person name="Lorenzi H.A."/>
        </authorList>
    </citation>
    <scope>NUCLEOTIDE SEQUENCE [LARGE SCALE GENOMIC DNA]</scope>
    <source>
        <strain evidence="3 4">Bb-Ger1</strain>
    </source>
</reference>
<evidence type="ECO:0000313" key="4">
    <source>
        <dbReference type="Proteomes" id="UP000224006"/>
    </source>
</evidence>
<feature type="coiled-coil region" evidence="1">
    <location>
        <begin position="13"/>
        <end position="40"/>
    </location>
</feature>
<name>A0A2A9MBB9_BESBE</name>
<gene>
    <name evidence="3" type="ORF">BESB_065460</name>
</gene>
<feature type="compositionally biased region" description="Acidic residues" evidence="2">
    <location>
        <begin position="241"/>
        <end position="253"/>
    </location>
</feature>
<keyword evidence="4" id="KW-1185">Reference proteome</keyword>
<feature type="compositionally biased region" description="Low complexity" evidence="2">
    <location>
        <begin position="341"/>
        <end position="360"/>
    </location>
</feature>
<dbReference type="EMBL" id="NWUJ01000006">
    <property type="protein sequence ID" value="PFH34514.1"/>
    <property type="molecule type" value="Genomic_DNA"/>
</dbReference>
<protein>
    <submittedName>
        <fullName evidence="3">Uncharacterized protein</fullName>
    </submittedName>
</protein>
<sequence length="450" mass="46521">MASSPAGTMGGAMRHLLRALQQHEAALEELHMQVEQNEAASSLLSHYLDPCFHSESVKSSSSSSASASSDCATSFVGASPCPRVFIPLTSEALLPGFLLPSSSLPLLHLGGDYLATFRAGKTACGSSTSQSACVSSASAAPSTNGEGESAEDNSGCGALGLLHRRESLLREQKELVERKVQQLRAQLRLGEEENDRRDAGVSAAGAAGVRPPIDGAADNGANSQASKKGQAHFTKDGFVEIFEDYTSEEESEDTPQSSSASRCQPQASGGRLRGESDHGAAAGPRAHCQADGAQANEASDAPDDRAAEPVGRVLSSPAAQQASEASCDDGGSPVTEARETSSSASAASLPPSASASALSPPDKDKRDAECPPTRVSSWSPAVAERVVERAESLQARGDPQREDSPKRRGGLSVGEAEEGETAPPKRVSIFKAMRQGQKPEAAAETAPSSK</sequence>
<evidence type="ECO:0000256" key="1">
    <source>
        <dbReference type="SAM" id="Coils"/>
    </source>
</evidence>
<accession>A0A2A9MBB9</accession>
<evidence type="ECO:0000256" key="2">
    <source>
        <dbReference type="SAM" id="MobiDB-lite"/>
    </source>
</evidence>
<feature type="compositionally biased region" description="Polar residues" evidence="2">
    <location>
        <begin position="255"/>
        <end position="267"/>
    </location>
</feature>
<dbReference type="KEGG" id="bbes:BESB_065460"/>
<proteinExistence type="predicted"/>
<dbReference type="AlphaFoldDB" id="A0A2A9MBB9"/>